<evidence type="ECO:0000256" key="2">
    <source>
        <dbReference type="ARBA" id="ARBA00022475"/>
    </source>
</evidence>
<sequence length="747" mass="78310">MTRPSEKPTSKRTPEKPASEPAAKPSEKPTSKPAAKPSEKSASKPAAKTGRPAKAVTPPPGKAVRRPPGKAGGPAAAEAAAGGPAVGRTVRLAVAGVCVALGGLVVAMVVGGAATPRIIPGLPDEGALTRWALPVSKLTMDAAGVAAVGLLLLATALLPSDKGLLGRPALVYVKAASWTGLLWALAAASTLVFSLSETLGTPVSDVIGGDELTSYASQVPQGIALTLVVLFGTAIALFSRGAITAGAAGGLLVLALATLLPPALTGHSSSAPNHGLATTSVALHLLVLSLWVGGLLLLSVHALRGGPHLDLAAHRFSRMALWCFAGVGLSGVFSALARLTAVSDLYTTSYGVIILAKVAAFTALGVIGWWHRERTLPALSAGRPGAFTRLAGVEGLIMLVAMGLAVALSRTAPPPLDLPVDRAFELLGYLIPPPITVANLLTLWWFDLFFAAVAALLAGLYVAGAVRLARRGDRWPLGRTISWGAGVLLLVLATQSGIARYAPVLFSVHMAEHMILSMLVPIFLVLGAPVTLALRALKPAARRGDRGPREWITTILHSRTTRVITHPAIATALFIVSTYALYFTPLFASAMEEHLGHIAMTLHFLLTGCLFFWVIIGVDPAPTKLPYFGRLLLLFVTMPFHAFFGIALMNMGTVIAADWYDQLGRTWGDPPLADQGTGGAIAWAFGEIPTLIVLLALAFQWYRAEDRTARRADRRADARAARDGGTGDSELDAYNDYLARLDRSDRE</sequence>
<keyword evidence="3 7" id="KW-0812">Transmembrane</keyword>
<feature type="transmembrane region" description="Helical" evidence="7">
    <location>
        <begin position="92"/>
        <end position="119"/>
    </location>
</feature>
<feature type="compositionally biased region" description="Basic and acidic residues" evidence="6">
    <location>
        <begin position="1"/>
        <end position="18"/>
    </location>
</feature>
<evidence type="ECO:0000256" key="6">
    <source>
        <dbReference type="SAM" id="MobiDB-lite"/>
    </source>
</evidence>
<evidence type="ECO:0000256" key="5">
    <source>
        <dbReference type="ARBA" id="ARBA00023136"/>
    </source>
</evidence>
<feature type="transmembrane region" description="Helical" evidence="7">
    <location>
        <begin position="680"/>
        <end position="702"/>
    </location>
</feature>
<dbReference type="EMBL" id="JBHSFN010000001">
    <property type="protein sequence ID" value="MFC4585024.1"/>
    <property type="molecule type" value="Genomic_DNA"/>
</dbReference>
<feature type="transmembrane region" description="Helical" evidence="7">
    <location>
        <begin position="349"/>
        <end position="370"/>
    </location>
</feature>
<comment type="subcellular location">
    <subcellularLocation>
        <location evidence="1">Cell membrane</location>
        <topology evidence="1">Multi-pass membrane protein</topology>
    </subcellularLocation>
</comment>
<keyword evidence="2" id="KW-1003">Cell membrane</keyword>
<keyword evidence="10" id="KW-1185">Reference proteome</keyword>
<comment type="caution">
    <text evidence="9">The sequence shown here is derived from an EMBL/GenBank/DDBJ whole genome shotgun (WGS) entry which is preliminary data.</text>
</comment>
<feature type="transmembrane region" description="Helical" evidence="7">
    <location>
        <begin position="139"/>
        <end position="158"/>
    </location>
</feature>
<reference evidence="10" key="1">
    <citation type="journal article" date="2019" name="Int. J. Syst. Evol. Microbiol.">
        <title>The Global Catalogue of Microorganisms (GCM) 10K type strain sequencing project: providing services to taxonomists for standard genome sequencing and annotation.</title>
        <authorList>
            <consortium name="The Broad Institute Genomics Platform"/>
            <consortium name="The Broad Institute Genome Sequencing Center for Infectious Disease"/>
            <person name="Wu L."/>
            <person name="Ma J."/>
        </authorList>
    </citation>
    <scope>NUCLEOTIDE SEQUENCE [LARGE SCALE GENOMIC DNA]</scope>
    <source>
        <strain evidence="10">CCUG 49560</strain>
    </source>
</reference>
<evidence type="ECO:0000313" key="10">
    <source>
        <dbReference type="Proteomes" id="UP001595891"/>
    </source>
</evidence>
<feature type="region of interest" description="Disordered" evidence="6">
    <location>
        <begin position="1"/>
        <end position="79"/>
    </location>
</feature>
<dbReference type="Pfam" id="PF09678">
    <property type="entry name" value="Caa3_CtaG"/>
    <property type="match status" value="1"/>
</dbReference>
<feature type="transmembrane region" description="Helical" evidence="7">
    <location>
        <begin position="170"/>
        <end position="195"/>
    </location>
</feature>
<feature type="transmembrane region" description="Helical" evidence="7">
    <location>
        <begin position="563"/>
        <end position="583"/>
    </location>
</feature>
<feature type="transmembrane region" description="Helical" evidence="7">
    <location>
        <begin position="215"/>
        <end position="238"/>
    </location>
</feature>
<feature type="transmembrane region" description="Helical" evidence="7">
    <location>
        <begin position="481"/>
        <end position="502"/>
    </location>
</feature>
<gene>
    <name evidence="9" type="ORF">ACFO8L_02990</name>
</gene>
<dbReference type="InterPro" id="IPR008457">
    <property type="entry name" value="Cu-R_CopD_dom"/>
</dbReference>
<feature type="transmembrane region" description="Helical" evidence="7">
    <location>
        <begin position="245"/>
        <end position="264"/>
    </location>
</feature>
<feature type="transmembrane region" description="Helical" evidence="7">
    <location>
        <begin position="319"/>
        <end position="337"/>
    </location>
</feature>
<dbReference type="Pfam" id="PF05425">
    <property type="entry name" value="CopD"/>
    <property type="match status" value="1"/>
</dbReference>
<keyword evidence="4 7" id="KW-1133">Transmembrane helix</keyword>
<evidence type="ECO:0000259" key="8">
    <source>
        <dbReference type="Pfam" id="PF05425"/>
    </source>
</evidence>
<proteinExistence type="predicted"/>
<dbReference type="InterPro" id="IPR019108">
    <property type="entry name" value="Caa3_assmbl_CtaG-rel"/>
</dbReference>
<dbReference type="PANTHER" id="PTHR34820">
    <property type="entry name" value="INNER MEMBRANE PROTEIN YEBZ"/>
    <property type="match status" value="1"/>
</dbReference>
<evidence type="ECO:0000313" key="9">
    <source>
        <dbReference type="EMBL" id="MFC4585024.1"/>
    </source>
</evidence>
<feature type="transmembrane region" description="Helical" evidence="7">
    <location>
        <begin position="443"/>
        <end position="469"/>
    </location>
</feature>
<feature type="transmembrane region" description="Helical" evidence="7">
    <location>
        <begin position="390"/>
        <end position="409"/>
    </location>
</feature>
<accession>A0ABV9E9R2</accession>
<dbReference type="PANTHER" id="PTHR34820:SF4">
    <property type="entry name" value="INNER MEMBRANE PROTEIN YEBZ"/>
    <property type="match status" value="1"/>
</dbReference>
<feature type="transmembrane region" description="Helical" evidence="7">
    <location>
        <begin position="595"/>
        <end position="619"/>
    </location>
</feature>
<dbReference type="Proteomes" id="UP001595891">
    <property type="component" value="Unassembled WGS sequence"/>
</dbReference>
<feature type="domain" description="Copper resistance protein D" evidence="8">
    <location>
        <begin position="312"/>
        <end position="408"/>
    </location>
</feature>
<evidence type="ECO:0000256" key="3">
    <source>
        <dbReference type="ARBA" id="ARBA00022692"/>
    </source>
</evidence>
<protein>
    <submittedName>
        <fullName evidence="9">Cytochrome c oxidase assembly protein</fullName>
    </submittedName>
</protein>
<feature type="transmembrane region" description="Helical" evidence="7">
    <location>
        <begin position="631"/>
        <end position="660"/>
    </location>
</feature>
<dbReference type="InterPro" id="IPR032694">
    <property type="entry name" value="CopC/D"/>
</dbReference>
<organism evidence="9 10">
    <name type="scientific">Sphaerisporangium corydalis</name>
    <dbReference type="NCBI Taxonomy" id="1441875"/>
    <lineage>
        <taxon>Bacteria</taxon>
        <taxon>Bacillati</taxon>
        <taxon>Actinomycetota</taxon>
        <taxon>Actinomycetes</taxon>
        <taxon>Streptosporangiales</taxon>
        <taxon>Streptosporangiaceae</taxon>
        <taxon>Sphaerisporangium</taxon>
    </lineage>
</organism>
<evidence type="ECO:0000256" key="4">
    <source>
        <dbReference type="ARBA" id="ARBA00022989"/>
    </source>
</evidence>
<feature type="transmembrane region" description="Helical" evidence="7">
    <location>
        <begin position="514"/>
        <end position="537"/>
    </location>
</feature>
<dbReference type="RefSeq" id="WP_262841055.1">
    <property type="nucleotide sequence ID" value="NZ_JANZYP010000003.1"/>
</dbReference>
<evidence type="ECO:0000256" key="7">
    <source>
        <dbReference type="SAM" id="Phobius"/>
    </source>
</evidence>
<evidence type="ECO:0000256" key="1">
    <source>
        <dbReference type="ARBA" id="ARBA00004651"/>
    </source>
</evidence>
<name>A0ABV9E9R2_9ACTN</name>
<keyword evidence="5 7" id="KW-0472">Membrane</keyword>
<feature type="transmembrane region" description="Helical" evidence="7">
    <location>
        <begin position="276"/>
        <end position="298"/>
    </location>
</feature>